<reference evidence="1 2" key="1">
    <citation type="submission" date="2020-08" db="EMBL/GenBank/DDBJ databases">
        <title>Sequencing the genomes of 1000 actinobacteria strains.</title>
        <authorList>
            <person name="Klenk H.-P."/>
        </authorList>
    </citation>
    <scope>NUCLEOTIDE SEQUENCE [LARGE SCALE GENOMIC DNA]</scope>
    <source>
        <strain evidence="1 2">DSM 44320</strain>
    </source>
</reference>
<evidence type="ECO:0000313" key="2">
    <source>
        <dbReference type="Proteomes" id="UP000579945"/>
    </source>
</evidence>
<protein>
    <submittedName>
        <fullName evidence="1">Uncharacterized protein</fullName>
    </submittedName>
</protein>
<gene>
    <name evidence="1" type="ORF">FHR33_009031</name>
</gene>
<dbReference type="EMBL" id="JACIBV010000002">
    <property type="protein sequence ID" value="MBB3733084.1"/>
    <property type="molecule type" value="Genomic_DNA"/>
</dbReference>
<dbReference type="RefSeq" id="WP_183661088.1">
    <property type="nucleotide sequence ID" value="NZ_BAAAXX010000126.1"/>
</dbReference>
<comment type="caution">
    <text evidence="1">The sequence shown here is derived from an EMBL/GenBank/DDBJ whole genome shotgun (WGS) entry which is preliminary data.</text>
</comment>
<accession>A0A7W5VK56</accession>
<dbReference type="GeneID" id="95395057"/>
<dbReference type="Proteomes" id="UP000579945">
    <property type="component" value="Unassembled WGS sequence"/>
</dbReference>
<keyword evidence="2" id="KW-1185">Reference proteome</keyword>
<organism evidence="1 2">
    <name type="scientific">Nonomuraea dietziae</name>
    <dbReference type="NCBI Taxonomy" id="65515"/>
    <lineage>
        <taxon>Bacteria</taxon>
        <taxon>Bacillati</taxon>
        <taxon>Actinomycetota</taxon>
        <taxon>Actinomycetes</taxon>
        <taxon>Streptosporangiales</taxon>
        <taxon>Streptosporangiaceae</taxon>
        <taxon>Nonomuraea</taxon>
    </lineage>
</organism>
<evidence type="ECO:0000313" key="1">
    <source>
        <dbReference type="EMBL" id="MBB3733084.1"/>
    </source>
</evidence>
<sequence length="49" mass="5208">MDSGRAQIIERGVLTAPDETWDTAVRRAEVIGRIARGVGSQVGEPALTT</sequence>
<name>A0A7W5VK56_9ACTN</name>
<proteinExistence type="predicted"/>
<dbReference type="AlphaFoldDB" id="A0A7W5VK56"/>